<feature type="non-terminal residue" evidence="1">
    <location>
        <position position="1"/>
    </location>
</feature>
<dbReference type="AlphaFoldDB" id="A0A382YZE2"/>
<organism evidence="1">
    <name type="scientific">marine metagenome</name>
    <dbReference type="NCBI Taxonomy" id="408172"/>
    <lineage>
        <taxon>unclassified sequences</taxon>
        <taxon>metagenomes</taxon>
        <taxon>ecological metagenomes</taxon>
    </lineage>
</organism>
<sequence>VEGAEGVLEARAADNDRVQGVLEARAADNDRVRGPNVVEPAHLLIARRVNIIYTFFIRK</sequence>
<name>A0A382YZE2_9ZZZZ</name>
<protein>
    <submittedName>
        <fullName evidence="1">Uncharacterized protein</fullName>
    </submittedName>
</protein>
<proteinExistence type="predicted"/>
<evidence type="ECO:0000313" key="1">
    <source>
        <dbReference type="EMBL" id="SVD88642.1"/>
    </source>
</evidence>
<accession>A0A382YZE2</accession>
<dbReference type="EMBL" id="UINC01179781">
    <property type="protein sequence ID" value="SVD88642.1"/>
    <property type="molecule type" value="Genomic_DNA"/>
</dbReference>
<reference evidence="1" key="1">
    <citation type="submission" date="2018-05" db="EMBL/GenBank/DDBJ databases">
        <authorList>
            <person name="Lanie J.A."/>
            <person name="Ng W.-L."/>
            <person name="Kazmierczak K.M."/>
            <person name="Andrzejewski T.M."/>
            <person name="Davidsen T.M."/>
            <person name="Wayne K.J."/>
            <person name="Tettelin H."/>
            <person name="Glass J.I."/>
            <person name="Rusch D."/>
            <person name="Podicherti R."/>
            <person name="Tsui H.-C.T."/>
            <person name="Winkler M.E."/>
        </authorList>
    </citation>
    <scope>NUCLEOTIDE SEQUENCE</scope>
</reference>
<gene>
    <name evidence="1" type="ORF">METZ01_LOCUS441496</name>
</gene>